<dbReference type="PRINTS" id="PR00261">
    <property type="entry name" value="LDLRECEPTOR"/>
</dbReference>
<feature type="disulfide bond" evidence="8">
    <location>
        <begin position="382"/>
        <end position="397"/>
    </location>
</feature>
<keyword evidence="7 8" id="KW-1015">Disulfide bond</keyword>
<dbReference type="InterPro" id="IPR023415">
    <property type="entry name" value="LDLR_class-A_CS"/>
</dbReference>
<evidence type="ECO:0000256" key="5">
    <source>
        <dbReference type="ARBA" id="ARBA00022989"/>
    </source>
</evidence>
<dbReference type="Gene3D" id="4.10.1220.10">
    <property type="entry name" value="EGF-type module"/>
    <property type="match status" value="2"/>
</dbReference>
<keyword evidence="4" id="KW-0677">Repeat</keyword>
<dbReference type="Gene3D" id="4.10.400.10">
    <property type="entry name" value="Low-density Lipoprotein Receptor"/>
    <property type="match status" value="4"/>
</dbReference>
<sequence length="405" mass="44070">MHQICGNGTGGDGFRCANDSASCYPKTWICDGANNCPDHSDERNCLLPAITTSTSVPRTLHNTALLLPFEYSLTEKPCSSGNYFWCLFEEDRVGSGRCVLKNYTCNGFMDCLGGSDELDCPRNQSISMPSTTPLTTPLTTKCRAGQFKCNSGECIGMAYRCDGFPYSCRDNSDELDCPKLGLLPFKLSAFQKECQNASKFFWCRYPGIIGGRCVPLSFNCDGFVACLGGTDEQNCSNISAPVGNTKSSTVAPLLPPYSMTLTFLQTSTEPQFCQTAGALWCRYTTIPSLGRCIPSAYRCDGDPDCLDGSDEQGCPAQQQLPTTSTPSPSAFLSDESSLSTNSPGLPEFGISLLEQQCRNPTNFWCFYSHGLRGRCVPEYFKCDGIINCLGGTDEQHCPESVSRLT</sequence>
<keyword evidence="3" id="KW-0812">Transmembrane</keyword>
<comment type="caution">
    <text evidence="10">The sequence shown here is derived from an EMBL/GenBank/DDBJ whole genome shotgun (WGS) entry which is preliminary data.</text>
</comment>
<feature type="compositionally biased region" description="Polar residues" evidence="9">
    <location>
        <begin position="315"/>
        <end position="340"/>
    </location>
</feature>
<dbReference type="EMBL" id="MTYJ01000221">
    <property type="protein sequence ID" value="OWA51309.1"/>
    <property type="molecule type" value="Genomic_DNA"/>
</dbReference>
<keyword evidence="5" id="KW-1133">Transmembrane helix</keyword>
<keyword evidence="10" id="KW-0675">Receptor</keyword>
<dbReference type="SMART" id="SM00192">
    <property type="entry name" value="LDLa"/>
    <property type="match status" value="6"/>
</dbReference>
<dbReference type="PROSITE" id="PS50068">
    <property type="entry name" value="LDLRA_2"/>
    <property type="match status" value="6"/>
</dbReference>
<evidence type="ECO:0000256" key="9">
    <source>
        <dbReference type="SAM" id="MobiDB-lite"/>
    </source>
</evidence>
<name>A0A9X6NKU1_HYPEX</name>
<dbReference type="AlphaFoldDB" id="A0A9X6NKU1"/>
<keyword evidence="10" id="KW-0449">Lipoprotein</keyword>
<evidence type="ECO:0000313" key="10">
    <source>
        <dbReference type="EMBL" id="OWA51309.1"/>
    </source>
</evidence>
<dbReference type="GO" id="GO:0005886">
    <property type="term" value="C:plasma membrane"/>
    <property type="evidence" value="ECO:0007669"/>
    <property type="project" value="TreeGrafter"/>
</dbReference>
<dbReference type="PROSITE" id="PS01209">
    <property type="entry name" value="LDLRA_1"/>
    <property type="match status" value="3"/>
</dbReference>
<keyword evidence="6" id="KW-0472">Membrane</keyword>
<feature type="disulfide bond" evidence="8">
    <location>
        <begin position="220"/>
        <end position="235"/>
    </location>
</feature>
<dbReference type="Pfam" id="PF00057">
    <property type="entry name" value="Ldl_recept_a"/>
    <property type="match status" value="4"/>
</dbReference>
<dbReference type="Proteomes" id="UP000192578">
    <property type="component" value="Unassembled WGS sequence"/>
</dbReference>
<dbReference type="GO" id="GO:0012505">
    <property type="term" value="C:endomembrane system"/>
    <property type="evidence" value="ECO:0007669"/>
    <property type="project" value="UniProtKB-SubCell"/>
</dbReference>
<feature type="disulfide bond" evidence="8">
    <location>
        <begin position="30"/>
        <end position="45"/>
    </location>
</feature>
<feature type="region of interest" description="Disordered" evidence="9">
    <location>
        <begin position="313"/>
        <end position="340"/>
    </location>
</feature>
<evidence type="ECO:0000313" key="11">
    <source>
        <dbReference type="Proteomes" id="UP000192578"/>
    </source>
</evidence>
<gene>
    <name evidence="10" type="ORF">BV898_15796</name>
</gene>
<dbReference type="PANTHER" id="PTHR24270">
    <property type="entry name" value="LOW-DENSITY LIPOPROTEIN RECEPTOR-RELATED"/>
    <property type="match status" value="1"/>
</dbReference>
<feature type="disulfide bond" evidence="8">
    <location>
        <begin position="142"/>
        <end position="154"/>
    </location>
</feature>
<dbReference type="InterPro" id="IPR036055">
    <property type="entry name" value="LDL_receptor-like_sf"/>
</dbReference>
<evidence type="ECO:0000256" key="6">
    <source>
        <dbReference type="ARBA" id="ARBA00023136"/>
    </source>
</evidence>
<evidence type="ECO:0000256" key="2">
    <source>
        <dbReference type="ARBA" id="ARBA00004308"/>
    </source>
</evidence>
<keyword evidence="11" id="KW-1185">Reference proteome</keyword>
<comment type="caution">
    <text evidence="8">Lacks conserved residue(s) required for the propagation of feature annotation.</text>
</comment>
<dbReference type="InterPro" id="IPR002172">
    <property type="entry name" value="LDrepeatLR_classA_rpt"/>
</dbReference>
<proteinExistence type="predicted"/>
<feature type="disulfide bond" evidence="8">
    <location>
        <begin position="105"/>
        <end position="120"/>
    </location>
</feature>
<evidence type="ECO:0000256" key="4">
    <source>
        <dbReference type="ARBA" id="ARBA00022737"/>
    </source>
</evidence>
<evidence type="ECO:0000256" key="1">
    <source>
        <dbReference type="ARBA" id="ARBA00004167"/>
    </source>
</evidence>
<dbReference type="InterPro" id="IPR050685">
    <property type="entry name" value="LDLR"/>
</dbReference>
<dbReference type="PANTHER" id="PTHR24270:SF61">
    <property type="entry name" value="EGF-LIKE DOMAIN-CONTAINING PROTEIN"/>
    <property type="match status" value="1"/>
</dbReference>
<evidence type="ECO:0000256" key="8">
    <source>
        <dbReference type="PROSITE-ProRule" id="PRU00124"/>
    </source>
</evidence>
<dbReference type="CDD" id="cd00112">
    <property type="entry name" value="LDLa"/>
    <property type="match status" value="5"/>
</dbReference>
<organism evidence="10 11">
    <name type="scientific">Hypsibius exemplaris</name>
    <name type="common">Freshwater tardigrade</name>
    <dbReference type="NCBI Taxonomy" id="2072580"/>
    <lineage>
        <taxon>Eukaryota</taxon>
        <taxon>Metazoa</taxon>
        <taxon>Ecdysozoa</taxon>
        <taxon>Tardigrada</taxon>
        <taxon>Eutardigrada</taxon>
        <taxon>Parachela</taxon>
        <taxon>Hypsibioidea</taxon>
        <taxon>Hypsibiidae</taxon>
        <taxon>Hypsibius</taxon>
    </lineage>
</organism>
<evidence type="ECO:0000256" key="3">
    <source>
        <dbReference type="ARBA" id="ARBA00022692"/>
    </source>
</evidence>
<feature type="disulfide bond" evidence="8">
    <location>
        <begin position="299"/>
        <end position="314"/>
    </location>
</feature>
<dbReference type="OrthoDB" id="9990982at2759"/>
<protein>
    <submittedName>
        <fullName evidence="10">Low-density lipoprotein receptor-related protein 2</fullName>
    </submittedName>
</protein>
<dbReference type="SUPFAM" id="SSF57424">
    <property type="entry name" value="LDL receptor-like module"/>
    <property type="match status" value="6"/>
</dbReference>
<dbReference type="GO" id="GO:0016192">
    <property type="term" value="P:vesicle-mediated transport"/>
    <property type="evidence" value="ECO:0007669"/>
    <property type="project" value="UniProtKB-ARBA"/>
</dbReference>
<accession>A0A9X6NKU1</accession>
<evidence type="ECO:0000256" key="7">
    <source>
        <dbReference type="ARBA" id="ARBA00023157"/>
    </source>
</evidence>
<reference evidence="11" key="1">
    <citation type="submission" date="2017-01" db="EMBL/GenBank/DDBJ databases">
        <title>Comparative genomics of anhydrobiosis in the tardigrade Hypsibius dujardini.</title>
        <authorList>
            <person name="Yoshida Y."/>
            <person name="Koutsovoulos G."/>
            <person name="Laetsch D."/>
            <person name="Stevens L."/>
            <person name="Kumar S."/>
            <person name="Horikawa D."/>
            <person name="Ishino K."/>
            <person name="Komine S."/>
            <person name="Tomita M."/>
            <person name="Blaxter M."/>
            <person name="Arakawa K."/>
        </authorList>
    </citation>
    <scope>NUCLEOTIDE SEQUENCE [LARGE SCALE GENOMIC DNA]</scope>
    <source>
        <strain evidence="11">Z151</strain>
    </source>
</reference>
<comment type="subcellular location">
    <subcellularLocation>
        <location evidence="2">Endomembrane system</location>
    </subcellularLocation>
    <subcellularLocation>
        <location evidence="1">Membrane</location>
        <topology evidence="1">Single-pass membrane protein</topology>
    </subcellularLocation>
</comment>